<dbReference type="Proteomes" id="UP000027135">
    <property type="component" value="Unassembled WGS sequence"/>
</dbReference>
<accession>A0A067RI85</accession>
<dbReference type="EMBL" id="KK852618">
    <property type="protein sequence ID" value="KDR20129.1"/>
    <property type="molecule type" value="Genomic_DNA"/>
</dbReference>
<evidence type="ECO:0000256" key="5">
    <source>
        <dbReference type="ARBA" id="ARBA00022801"/>
    </source>
</evidence>
<keyword evidence="8" id="KW-0732">Signal</keyword>
<dbReference type="GO" id="GO:0003796">
    <property type="term" value="F:lysozyme activity"/>
    <property type="evidence" value="ECO:0007669"/>
    <property type="project" value="UniProtKB-EC"/>
</dbReference>
<protein>
    <recommendedName>
        <fullName evidence="2">lysozyme</fullName>
        <ecNumber evidence="2">3.2.1.17</ecNumber>
    </recommendedName>
</protein>
<keyword evidence="3" id="KW-0929">Antimicrobial</keyword>
<comment type="catalytic activity">
    <reaction evidence="1">
        <text>Hydrolysis of (1-&gt;4)-beta-linkages between N-acetylmuramic acid and N-acetyl-D-glucosamine residues in a peptidoglycan and between N-acetyl-D-glucosamine residues in chitodextrins.</text>
        <dbReference type="EC" id="3.2.1.17"/>
    </reaction>
</comment>
<dbReference type="Pfam" id="PF05497">
    <property type="entry name" value="Destabilase"/>
    <property type="match status" value="1"/>
</dbReference>
<keyword evidence="5" id="KW-0378">Hydrolase</keyword>
<name>A0A067RI85_ZOONE</name>
<evidence type="ECO:0000313" key="9">
    <source>
        <dbReference type="EMBL" id="KDR20129.1"/>
    </source>
</evidence>
<evidence type="ECO:0000256" key="1">
    <source>
        <dbReference type="ARBA" id="ARBA00000632"/>
    </source>
</evidence>
<sequence length="155" mass="16781">MCLAVLLLAAVSLVRGQSPPAVSELCMGCLCEANTNCDRSFRCEEGECGLFRISVPYWKDAGSPVIKDDNATDDGAFQRCVLDPYCAARTVQGYMTRFHKDCNGDKAVDCQDFAMLHYLGAGCEGDPDEGFGQFRAALNECLAEVMKLPGSSGRM</sequence>
<dbReference type="PANTHER" id="PTHR11195">
    <property type="entry name" value="DESTABILASE-RELATED"/>
    <property type="match status" value="1"/>
</dbReference>
<feature type="disulfide bond" evidence="7">
    <location>
        <begin position="26"/>
        <end position="110"/>
    </location>
</feature>
<evidence type="ECO:0000256" key="8">
    <source>
        <dbReference type="SAM" id="SignalP"/>
    </source>
</evidence>
<dbReference type="FunFam" id="1.10.530.10:FF:000019">
    <property type="entry name" value="lysozyme"/>
    <property type="match status" value="1"/>
</dbReference>
<gene>
    <name evidence="9" type="ORF">L798_05616</name>
</gene>
<feature type="chain" id="PRO_5001645193" description="lysozyme" evidence="8">
    <location>
        <begin position="17"/>
        <end position="155"/>
    </location>
</feature>
<dbReference type="CDD" id="cd16890">
    <property type="entry name" value="lyz_i"/>
    <property type="match status" value="1"/>
</dbReference>
<dbReference type="InterPro" id="IPR008597">
    <property type="entry name" value="Invert_lysozyme"/>
</dbReference>
<keyword evidence="4" id="KW-0081">Bacteriolytic enzyme</keyword>
<evidence type="ECO:0000256" key="2">
    <source>
        <dbReference type="ARBA" id="ARBA00012732"/>
    </source>
</evidence>
<evidence type="ECO:0000256" key="3">
    <source>
        <dbReference type="ARBA" id="ARBA00022529"/>
    </source>
</evidence>
<feature type="signal peptide" evidence="8">
    <location>
        <begin position="1"/>
        <end position="16"/>
    </location>
</feature>
<feature type="disulfide bond" evidence="7">
    <location>
        <begin position="80"/>
        <end position="86"/>
    </location>
</feature>
<keyword evidence="6" id="KW-0326">Glycosidase</keyword>
<keyword evidence="10" id="KW-1185">Reference proteome</keyword>
<evidence type="ECO:0000313" key="10">
    <source>
        <dbReference type="Proteomes" id="UP000027135"/>
    </source>
</evidence>
<reference evidence="9 10" key="1">
    <citation type="journal article" date="2014" name="Nat. Commun.">
        <title>Molecular traces of alternative social organization in a termite genome.</title>
        <authorList>
            <person name="Terrapon N."/>
            <person name="Li C."/>
            <person name="Robertson H.M."/>
            <person name="Ji L."/>
            <person name="Meng X."/>
            <person name="Booth W."/>
            <person name="Chen Z."/>
            <person name="Childers C.P."/>
            <person name="Glastad K.M."/>
            <person name="Gokhale K."/>
            <person name="Gowin J."/>
            <person name="Gronenberg W."/>
            <person name="Hermansen R.A."/>
            <person name="Hu H."/>
            <person name="Hunt B.G."/>
            <person name="Huylmans A.K."/>
            <person name="Khalil S.M."/>
            <person name="Mitchell R.D."/>
            <person name="Munoz-Torres M.C."/>
            <person name="Mustard J.A."/>
            <person name="Pan H."/>
            <person name="Reese J.T."/>
            <person name="Scharf M.E."/>
            <person name="Sun F."/>
            <person name="Vogel H."/>
            <person name="Xiao J."/>
            <person name="Yang W."/>
            <person name="Yang Z."/>
            <person name="Yang Z."/>
            <person name="Zhou J."/>
            <person name="Zhu J."/>
            <person name="Brent C.S."/>
            <person name="Elsik C.G."/>
            <person name="Goodisman M.A."/>
            <person name="Liberles D.A."/>
            <person name="Roe R.M."/>
            <person name="Vargo E.L."/>
            <person name="Vilcinskas A."/>
            <person name="Wang J."/>
            <person name="Bornberg-Bauer E."/>
            <person name="Korb J."/>
            <person name="Zhang G."/>
            <person name="Liebig J."/>
        </authorList>
    </citation>
    <scope>NUCLEOTIDE SEQUENCE [LARGE SCALE GENOMIC DNA]</scope>
    <source>
        <tissue evidence="9">Whole organism</tissue>
    </source>
</reference>
<dbReference type="GO" id="GO:0031640">
    <property type="term" value="P:killing of cells of another organism"/>
    <property type="evidence" value="ECO:0007669"/>
    <property type="project" value="UniProtKB-KW"/>
</dbReference>
<keyword evidence="7" id="KW-1015">Disulfide bond</keyword>
<feature type="disulfide bond" evidence="7">
    <location>
        <begin position="31"/>
        <end position="37"/>
    </location>
</feature>
<evidence type="ECO:0000256" key="6">
    <source>
        <dbReference type="ARBA" id="ARBA00023295"/>
    </source>
</evidence>
<dbReference type="OrthoDB" id="6337871at2759"/>
<dbReference type="Gene3D" id="1.10.530.10">
    <property type="match status" value="1"/>
</dbReference>
<feature type="disulfide bond" evidence="7">
    <location>
        <begin position="43"/>
        <end position="48"/>
    </location>
</feature>
<evidence type="ECO:0000256" key="7">
    <source>
        <dbReference type="PIRSR" id="PIRSR608597-3"/>
    </source>
</evidence>
<dbReference type="GO" id="GO:0042742">
    <property type="term" value="P:defense response to bacterium"/>
    <property type="evidence" value="ECO:0007669"/>
    <property type="project" value="UniProtKB-KW"/>
</dbReference>
<dbReference type="PROSITE" id="PS51909">
    <property type="entry name" value="LYSOZYME_I"/>
    <property type="match status" value="1"/>
</dbReference>
<proteinExistence type="predicted"/>
<dbReference type="EC" id="3.2.1.17" evidence="2"/>
<dbReference type="PANTHER" id="PTHR11195:SF22">
    <property type="entry name" value="LYSOZYME"/>
    <property type="match status" value="1"/>
</dbReference>
<dbReference type="eggNOG" id="ENOG502S6AV">
    <property type="taxonomic scope" value="Eukaryota"/>
</dbReference>
<dbReference type="AlphaFoldDB" id="A0A067RI85"/>
<dbReference type="InParanoid" id="A0A067RI85"/>
<dbReference type="OMA" id="INCANDP"/>
<organism evidence="9 10">
    <name type="scientific">Zootermopsis nevadensis</name>
    <name type="common">Dampwood termite</name>
    <dbReference type="NCBI Taxonomy" id="136037"/>
    <lineage>
        <taxon>Eukaryota</taxon>
        <taxon>Metazoa</taxon>
        <taxon>Ecdysozoa</taxon>
        <taxon>Arthropoda</taxon>
        <taxon>Hexapoda</taxon>
        <taxon>Insecta</taxon>
        <taxon>Pterygota</taxon>
        <taxon>Neoptera</taxon>
        <taxon>Polyneoptera</taxon>
        <taxon>Dictyoptera</taxon>
        <taxon>Blattodea</taxon>
        <taxon>Blattoidea</taxon>
        <taxon>Termitoidae</taxon>
        <taxon>Termopsidae</taxon>
        <taxon>Zootermopsis</taxon>
    </lineage>
</organism>
<evidence type="ECO:0000256" key="4">
    <source>
        <dbReference type="ARBA" id="ARBA00022638"/>
    </source>
</evidence>